<dbReference type="InterPro" id="IPR011033">
    <property type="entry name" value="PRC_barrel-like_sf"/>
</dbReference>
<comment type="domain">
    <text evidence="5">The PRC barrel domain binds ribosomal protein uS19.</text>
</comment>
<dbReference type="SUPFAM" id="SSF50346">
    <property type="entry name" value="PRC-barrel domain"/>
    <property type="match status" value="1"/>
</dbReference>
<dbReference type="HAMAP" id="MF_00014">
    <property type="entry name" value="Ribosome_mat_RimM"/>
    <property type="match status" value="1"/>
</dbReference>
<dbReference type="Proteomes" id="UP000184231">
    <property type="component" value="Unassembled WGS sequence"/>
</dbReference>
<comment type="subunit">
    <text evidence="5">Binds ribosomal protein uS19.</text>
</comment>
<dbReference type="OrthoDB" id="9810331at2"/>
<evidence type="ECO:0000313" key="9">
    <source>
        <dbReference type="Proteomes" id="UP000184231"/>
    </source>
</evidence>
<feature type="domain" description="Ribosome maturation factor RimM PRC barrel" evidence="7">
    <location>
        <begin position="103"/>
        <end position="169"/>
    </location>
</feature>
<gene>
    <name evidence="5" type="primary">rimM</name>
    <name evidence="8" type="ORF">SAMN04487911_12543</name>
</gene>
<organism evidence="8 9">
    <name type="scientific">Arenibacter nanhaiticus</name>
    <dbReference type="NCBI Taxonomy" id="558155"/>
    <lineage>
        <taxon>Bacteria</taxon>
        <taxon>Pseudomonadati</taxon>
        <taxon>Bacteroidota</taxon>
        <taxon>Flavobacteriia</taxon>
        <taxon>Flavobacteriales</taxon>
        <taxon>Flavobacteriaceae</taxon>
        <taxon>Arenibacter</taxon>
    </lineage>
</organism>
<keyword evidence="4 5" id="KW-0143">Chaperone</keyword>
<dbReference type="InterPro" id="IPR009000">
    <property type="entry name" value="Transl_B-barrel_sf"/>
</dbReference>
<dbReference type="GO" id="GO:0005737">
    <property type="term" value="C:cytoplasm"/>
    <property type="evidence" value="ECO:0007669"/>
    <property type="project" value="UniProtKB-SubCell"/>
</dbReference>
<evidence type="ECO:0000256" key="5">
    <source>
        <dbReference type="HAMAP-Rule" id="MF_00014"/>
    </source>
</evidence>
<comment type="similarity">
    <text evidence="5">Belongs to the RimM family.</text>
</comment>
<dbReference type="AlphaFoldDB" id="A0A1M6KE64"/>
<dbReference type="GO" id="GO:0042274">
    <property type="term" value="P:ribosomal small subunit biogenesis"/>
    <property type="evidence" value="ECO:0007669"/>
    <property type="project" value="UniProtKB-UniRule"/>
</dbReference>
<evidence type="ECO:0000256" key="3">
    <source>
        <dbReference type="ARBA" id="ARBA00022552"/>
    </source>
</evidence>
<dbReference type="InterPro" id="IPR056792">
    <property type="entry name" value="PRC_RimM"/>
</dbReference>
<dbReference type="GO" id="GO:0043022">
    <property type="term" value="F:ribosome binding"/>
    <property type="evidence" value="ECO:0007669"/>
    <property type="project" value="InterPro"/>
</dbReference>
<evidence type="ECO:0000259" key="7">
    <source>
        <dbReference type="Pfam" id="PF24986"/>
    </source>
</evidence>
<evidence type="ECO:0000256" key="4">
    <source>
        <dbReference type="ARBA" id="ARBA00023186"/>
    </source>
</evidence>
<evidence type="ECO:0000256" key="2">
    <source>
        <dbReference type="ARBA" id="ARBA00022517"/>
    </source>
</evidence>
<dbReference type="SUPFAM" id="SSF50447">
    <property type="entry name" value="Translation proteins"/>
    <property type="match status" value="1"/>
</dbReference>
<reference evidence="8 9" key="1">
    <citation type="submission" date="2016-11" db="EMBL/GenBank/DDBJ databases">
        <authorList>
            <person name="Jaros S."/>
            <person name="Januszkiewicz K."/>
            <person name="Wedrychowicz H."/>
        </authorList>
    </citation>
    <scope>NUCLEOTIDE SEQUENCE [LARGE SCALE GENOMIC DNA]</scope>
    <source>
        <strain evidence="8 9">CGMCC 1.8863</strain>
    </source>
</reference>
<sequence length="175" mass="19947">MTKEECFYLGKIVSKHSFKGEVLIKLDTDEPELYEKLESVFVSLGNNLVPFFIEKSRLHKSTLLRVRFEEVANESDADKVMGSEIYLPLSFLPKLKGNKFYYHEVIGYSMYDSVHGDIGTIQGINDTTSQALFEVLKDGKELLIPVRDEIITKVDRDNQTIFVSTPEGLVALYLD</sequence>
<keyword evidence="3 5" id="KW-0698">rRNA processing</keyword>
<dbReference type="PANTHER" id="PTHR33692:SF1">
    <property type="entry name" value="RIBOSOME MATURATION FACTOR RIMM"/>
    <property type="match status" value="1"/>
</dbReference>
<dbReference type="Pfam" id="PF01782">
    <property type="entry name" value="RimM"/>
    <property type="match status" value="1"/>
</dbReference>
<evidence type="ECO:0000256" key="1">
    <source>
        <dbReference type="ARBA" id="ARBA00022490"/>
    </source>
</evidence>
<evidence type="ECO:0000313" key="8">
    <source>
        <dbReference type="EMBL" id="SHJ57117.1"/>
    </source>
</evidence>
<keyword evidence="1 5" id="KW-0963">Cytoplasm</keyword>
<dbReference type="Pfam" id="PF24986">
    <property type="entry name" value="PRC_RimM"/>
    <property type="match status" value="1"/>
</dbReference>
<dbReference type="RefSeq" id="WP_072765365.1">
    <property type="nucleotide sequence ID" value="NZ_FQYX01000025.1"/>
</dbReference>
<dbReference type="Gene3D" id="2.40.30.60">
    <property type="entry name" value="RimM"/>
    <property type="match status" value="1"/>
</dbReference>
<dbReference type="NCBIfam" id="TIGR02273">
    <property type="entry name" value="16S_RimM"/>
    <property type="match status" value="1"/>
</dbReference>
<dbReference type="InterPro" id="IPR036976">
    <property type="entry name" value="RimM_N_sf"/>
</dbReference>
<dbReference type="EMBL" id="FQYX01000025">
    <property type="protein sequence ID" value="SHJ57117.1"/>
    <property type="molecule type" value="Genomic_DNA"/>
</dbReference>
<protein>
    <recommendedName>
        <fullName evidence="5">Ribosome maturation factor RimM</fullName>
    </recommendedName>
</protein>
<comment type="function">
    <text evidence="5">An accessory protein needed during the final step in the assembly of 30S ribosomal subunit, possibly for assembly of the head region. Essential for efficient processing of 16S rRNA. May be needed both before and after RbfA during the maturation of 16S rRNA. It has affinity for free ribosomal 30S subunits but not for 70S ribosomes.</text>
</comment>
<dbReference type="STRING" id="558155.SAMN04487911_12543"/>
<keyword evidence="9" id="KW-1185">Reference proteome</keyword>
<feature type="domain" description="RimM N-terminal" evidence="6">
    <location>
        <begin position="9"/>
        <end position="88"/>
    </location>
</feature>
<dbReference type="InterPro" id="IPR011961">
    <property type="entry name" value="RimM"/>
</dbReference>
<proteinExistence type="inferred from homology"/>
<evidence type="ECO:0000259" key="6">
    <source>
        <dbReference type="Pfam" id="PF01782"/>
    </source>
</evidence>
<accession>A0A1M6KE64</accession>
<keyword evidence="2 5" id="KW-0690">Ribosome biogenesis</keyword>
<dbReference type="GO" id="GO:0006364">
    <property type="term" value="P:rRNA processing"/>
    <property type="evidence" value="ECO:0007669"/>
    <property type="project" value="UniProtKB-UniRule"/>
</dbReference>
<name>A0A1M6KE64_9FLAO</name>
<dbReference type="Gene3D" id="2.30.30.240">
    <property type="entry name" value="PRC-barrel domain"/>
    <property type="match status" value="1"/>
</dbReference>
<dbReference type="InterPro" id="IPR002676">
    <property type="entry name" value="RimM_N"/>
</dbReference>
<comment type="subcellular location">
    <subcellularLocation>
        <location evidence="5">Cytoplasm</location>
    </subcellularLocation>
</comment>
<dbReference type="GO" id="GO:0005840">
    <property type="term" value="C:ribosome"/>
    <property type="evidence" value="ECO:0007669"/>
    <property type="project" value="InterPro"/>
</dbReference>
<dbReference type="PANTHER" id="PTHR33692">
    <property type="entry name" value="RIBOSOME MATURATION FACTOR RIMM"/>
    <property type="match status" value="1"/>
</dbReference>